<dbReference type="PANTHER" id="PTHR33162">
    <property type="entry name" value="SEC-INDEPENDENT PROTEIN TRANSLOCASE PROTEIN TATA, CHLOROPLASTIC"/>
    <property type="match status" value="1"/>
</dbReference>
<keyword evidence="6" id="KW-1133">Transmembrane helix</keyword>
<organism evidence="10 11">
    <name type="scientific">Sphingomonas endophytica</name>
    <dbReference type="NCBI Taxonomy" id="869719"/>
    <lineage>
        <taxon>Bacteria</taxon>
        <taxon>Pseudomonadati</taxon>
        <taxon>Pseudomonadota</taxon>
        <taxon>Alphaproteobacteria</taxon>
        <taxon>Sphingomonadales</taxon>
        <taxon>Sphingomonadaceae</taxon>
        <taxon>Sphingomonas</taxon>
    </lineage>
</organism>
<reference evidence="10 11" key="2">
    <citation type="submission" date="2020-08" db="EMBL/GenBank/DDBJ databases">
        <authorList>
            <person name="Partida-Martinez L."/>
            <person name="Huntemann M."/>
            <person name="Clum A."/>
            <person name="Wang J."/>
            <person name="Palaniappan K."/>
            <person name="Ritter S."/>
            <person name="Chen I.-M."/>
            <person name="Stamatis D."/>
            <person name="Reddy T."/>
            <person name="O'Malley R."/>
            <person name="Daum C."/>
            <person name="Shapiro N."/>
            <person name="Ivanova N."/>
            <person name="Kyrpides N."/>
            <person name="Woyke T."/>
        </authorList>
    </citation>
    <scope>NUCLEOTIDE SEQUENCE [LARGE SCALE GENOMIC DNA]</scope>
    <source>
        <strain evidence="10 11">AS3.13</strain>
    </source>
</reference>
<protein>
    <submittedName>
        <fullName evidence="10">Sec-independent protein translocase protein TatB</fullName>
    </submittedName>
</protein>
<feature type="region of interest" description="Disordered" evidence="9">
    <location>
        <begin position="74"/>
        <end position="172"/>
    </location>
</feature>
<evidence type="ECO:0000256" key="3">
    <source>
        <dbReference type="ARBA" id="ARBA00022475"/>
    </source>
</evidence>
<dbReference type="PANTHER" id="PTHR33162:SF1">
    <property type="entry name" value="SEC-INDEPENDENT PROTEIN TRANSLOCASE PROTEIN TATA, CHLOROPLASTIC"/>
    <property type="match status" value="1"/>
</dbReference>
<dbReference type="GO" id="GO:0016020">
    <property type="term" value="C:membrane"/>
    <property type="evidence" value="ECO:0007669"/>
    <property type="project" value="UniProtKB-SubCell"/>
</dbReference>
<feature type="compositionally biased region" description="Basic and acidic residues" evidence="9">
    <location>
        <begin position="145"/>
        <end position="172"/>
    </location>
</feature>
<dbReference type="InterPro" id="IPR018448">
    <property type="entry name" value="TatB"/>
</dbReference>
<reference evidence="10 11" key="1">
    <citation type="submission" date="2020-08" db="EMBL/GenBank/DDBJ databases">
        <title>The Agave Microbiome: Exploring the role of microbial communities in plant adaptations to desert environments.</title>
        <authorList>
            <person name="Partida-Martinez L.P."/>
        </authorList>
    </citation>
    <scope>NUCLEOTIDE SEQUENCE [LARGE SCALE GENOMIC DNA]</scope>
    <source>
        <strain evidence="10 11">AS3.13</strain>
    </source>
</reference>
<dbReference type="Pfam" id="PF02416">
    <property type="entry name" value="TatA_B_E"/>
    <property type="match status" value="1"/>
</dbReference>
<evidence type="ECO:0000256" key="6">
    <source>
        <dbReference type="ARBA" id="ARBA00022989"/>
    </source>
</evidence>
<gene>
    <name evidence="10" type="ORF">F4693_000219</name>
</gene>
<keyword evidence="7" id="KW-0811">Translocation</keyword>
<comment type="caution">
    <text evidence="10">The sequence shown here is derived from an EMBL/GenBank/DDBJ whole genome shotgun (WGS) entry which is preliminary data.</text>
</comment>
<accession>A0A7X0MMR2</accession>
<evidence type="ECO:0000256" key="7">
    <source>
        <dbReference type="ARBA" id="ARBA00023010"/>
    </source>
</evidence>
<dbReference type="RefSeq" id="WP_260396378.1">
    <property type="nucleotide sequence ID" value="NZ_JACHBT010000001.1"/>
</dbReference>
<sequence>MFDIAPSEFLLVAFVALVVIGPKDLPKAMRVLGYWVGRARAVGRQFRNGFDEMVREAELEEMEKKWKAENERIMREHPFVPTPPASPALPDHASGSDEAASGSNEAPGHGDTLPHDDTQQPVMVEKPHVVPGGIPDPAPPPVAHDNAHGGAEPRNDDHHAADGRVVQDKAAS</sequence>
<proteinExistence type="predicted"/>
<name>A0A7X0MMR2_9SPHN</name>
<evidence type="ECO:0000256" key="9">
    <source>
        <dbReference type="SAM" id="MobiDB-lite"/>
    </source>
</evidence>
<dbReference type="Proteomes" id="UP000522313">
    <property type="component" value="Unassembled WGS sequence"/>
</dbReference>
<dbReference type="AlphaFoldDB" id="A0A7X0MMR2"/>
<evidence type="ECO:0000256" key="4">
    <source>
        <dbReference type="ARBA" id="ARBA00022692"/>
    </source>
</evidence>
<dbReference type="Gene3D" id="1.20.5.3310">
    <property type="match status" value="1"/>
</dbReference>
<dbReference type="GO" id="GO:0043953">
    <property type="term" value="P:protein transport by the Tat complex"/>
    <property type="evidence" value="ECO:0007669"/>
    <property type="project" value="InterPro"/>
</dbReference>
<keyword evidence="5" id="KW-0653">Protein transport</keyword>
<keyword evidence="3" id="KW-1003">Cell membrane</keyword>
<evidence type="ECO:0000313" key="11">
    <source>
        <dbReference type="Proteomes" id="UP000522313"/>
    </source>
</evidence>
<evidence type="ECO:0000256" key="8">
    <source>
        <dbReference type="ARBA" id="ARBA00023136"/>
    </source>
</evidence>
<keyword evidence="4" id="KW-0812">Transmembrane</keyword>
<evidence type="ECO:0000256" key="1">
    <source>
        <dbReference type="ARBA" id="ARBA00004167"/>
    </source>
</evidence>
<dbReference type="EMBL" id="JACHBT010000001">
    <property type="protein sequence ID" value="MBB6503270.1"/>
    <property type="molecule type" value="Genomic_DNA"/>
</dbReference>
<keyword evidence="8" id="KW-0472">Membrane</keyword>
<keyword evidence="2" id="KW-0813">Transport</keyword>
<evidence type="ECO:0000256" key="5">
    <source>
        <dbReference type="ARBA" id="ARBA00022927"/>
    </source>
</evidence>
<dbReference type="NCBIfam" id="TIGR01410">
    <property type="entry name" value="tatB"/>
    <property type="match status" value="1"/>
</dbReference>
<comment type="subcellular location">
    <subcellularLocation>
        <location evidence="1">Membrane</location>
        <topology evidence="1">Single-pass membrane protein</topology>
    </subcellularLocation>
</comment>
<dbReference type="PRINTS" id="PR01506">
    <property type="entry name" value="TATBPROTEIN"/>
</dbReference>
<dbReference type="GO" id="GO:0008320">
    <property type="term" value="F:protein transmembrane transporter activity"/>
    <property type="evidence" value="ECO:0007669"/>
    <property type="project" value="InterPro"/>
</dbReference>
<evidence type="ECO:0000313" key="10">
    <source>
        <dbReference type="EMBL" id="MBB6503270.1"/>
    </source>
</evidence>
<dbReference type="InterPro" id="IPR003369">
    <property type="entry name" value="TatA/B/E"/>
</dbReference>
<evidence type="ECO:0000256" key="2">
    <source>
        <dbReference type="ARBA" id="ARBA00022448"/>
    </source>
</evidence>